<evidence type="ECO:0000313" key="1">
    <source>
        <dbReference type="EMBL" id="MCZ0962458.1"/>
    </source>
</evidence>
<sequence length="261" mass="28567">MFDRIGHRRTMHFFRDRTRRPALRPCQSLAERLCRGAAVKSAFSALAVAAAAFLVGPGTAAAHPHVFIDADADLIFDSSGQLAAVRVIWTYDEFYSLMMMEDFRLDGDGDGTPDPDRLRAFAGKDVDWAAGFPGHIVLEQQGRALALEPPQAHAASYANGRITTSHVRPLSRPVGVTSTRSLLLRIYDPEYFVAYDTPRQPTVQGRSDCHIARRLPDTTGQDELLAALQALDIGSDSLTIMSMADVGITFADRFEVSCGGR</sequence>
<dbReference type="Pfam" id="PF06226">
    <property type="entry name" value="DUF1007"/>
    <property type="match status" value="1"/>
</dbReference>
<dbReference type="Proteomes" id="UP001149822">
    <property type="component" value="Unassembled WGS sequence"/>
</dbReference>
<accession>A0ABT4J5U5</accession>
<reference evidence="1" key="1">
    <citation type="submission" date="2022-12" db="EMBL/GenBank/DDBJ databases">
        <title>Paracoccus sp. EF6 isolated from a lake water.</title>
        <authorList>
            <person name="Liu H."/>
        </authorList>
    </citation>
    <scope>NUCLEOTIDE SEQUENCE</scope>
    <source>
        <strain evidence="1">EF6</strain>
    </source>
</reference>
<keyword evidence="2" id="KW-1185">Reference proteome</keyword>
<dbReference type="InterPro" id="IPR010412">
    <property type="entry name" value="DUF1007"/>
</dbReference>
<protein>
    <submittedName>
        <fullName evidence="1">DUF1007 family protein</fullName>
    </submittedName>
</protein>
<dbReference type="RefSeq" id="WP_268942484.1">
    <property type="nucleotide sequence ID" value="NZ_JAPTYD010000017.1"/>
</dbReference>
<proteinExistence type="predicted"/>
<comment type="caution">
    <text evidence="1">The sequence shown here is derived from an EMBL/GenBank/DDBJ whole genome shotgun (WGS) entry which is preliminary data.</text>
</comment>
<organism evidence="1 2">
    <name type="scientific">Paracoccus benzoatiresistens</name>
    <dbReference type="NCBI Taxonomy" id="2997341"/>
    <lineage>
        <taxon>Bacteria</taxon>
        <taxon>Pseudomonadati</taxon>
        <taxon>Pseudomonadota</taxon>
        <taxon>Alphaproteobacteria</taxon>
        <taxon>Rhodobacterales</taxon>
        <taxon>Paracoccaceae</taxon>
        <taxon>Paracoccus</taxon>
    </lineage>
</organism>
<evidence type="ECO:0000313" key="2">
    <source>
        <dbReference type="Proteomes" id="UP001149822"/>
    </source>
</evidence>
<name>A0ABT4J5U5_9RHOB</name>
<gene>
    <name evidence="1" type="ORF">OU682_12590</name>
</gene>
<dbReference type="EMBL" id="JAPTYD010000017">
    <property type="protein sequence ID" value="MCZ0962458.1"/>
    <property type="molecule type" value="Genomic_DNA"/>
</dbReference>